<dbReference type="Proteomes" id="UP000190074">
    <property type="component" value="Unassembled WGS sequence"/>
</dbReference>
<sequence>MAGNLVELADLTKFNDGDPEFFLRCAEAGVRKYCGWHIAPSERVVDLRCSVGQMGVIMLPSLHVTDVEKVFVEDRELETTEYEWDAAGFINRNTVTWPRRYYWPVYGYPANRPALVTFTHGYEEVPMDVKAVILELAAKAIELPASAASEVKGGPFQIKFGVGIGLALTSHQVDRLAGYRIQVVG</sequence>
<dbReference type="RefSeq" id="WP_079626592.1">
    <property type="nucleotide sequence ID" value="NZ_FVGW01000002.1"/>
</dbReference>
<dbReference type="AlphaFoldDB" id="A0A1U2AEB7"/>
<name>A0A1U2AEB7_9MYCO</name>
<reference evidence="1 2" key="1">
    <citation type="submission" date="2016-11" db="EMBL/GenBank/DDBJ databases">
        <authorList>
            <consortium name="Pathogen Informatics"/>
        </authorList>
    </citation>
    <scope>NUCLEOTIDE SEQUENCE [LARGE SCALE GENOMIC DNA]</scope>
    <source>
        <strain evidence="1 2">911</strain>
    </source>
</reference>
<accession>A0A1U2AEB7</accession>
<protein>
    <submittedName>
        <fullName evidence="1">Uncharacterized protein</fullName>
    </submittedName>
</protein>
<evidence type="ECO:0000313" key="1">
    <source>
        <dbReference type="EMBL" id="SKL84700.1"/>
    </source>
</evidence>
<proteinExistence type="predicted"/>
<organism evidence="1 2">
    <name type="scientific">Mycobacteroides abscessus subsp. massiliense</name>
    <dbReference type="NCBI Taxonomy" id="1962118"/>
    <lineage>
        <taxon>Bacteria</taxon>
        <taxon>Bacillati</taxon>
        <taxon>Actinomycetota</taxon>
        <taxon>Actinomycetes</taxon>
        <taxon>Mycobacteriales</taxon>
        <taxon>Mycobacteriaceae</taxon>
        <taxon>Mycobacteroides</taxon>
        <taxon>Mycobacteroides abscessus</taxon>
    </lineage>
</organism>
<dbReference type="EMBL" id="FVGW01000002">
    <property type="protein sequence ID" value="SKL84700.1"/>
    <property type="molecule type" value="Genomic_DNA"/>
</dbReference>
<evidence type="ECO:0000313" key="2">
    <source>
        <dbReference type="Proteomes" id="UP000190074"/>
    </source>
</evidence>
<gene>
    <name evidence="1" type="ORF">SAMEA2259716_01833</name>
</gene>